<name>A0A448Z4C4_9STRA</name>
<feature type="compositionally biased region" description="Polar residues" evidence="1">
    <location>
        <begin position="364"/>
        <end position="380"/>
    </location>
</feature>
<dbReference type="PANTHER" id="PTHR31212">
    <property type="entry name" value="ALPHA-KETOGLUTARATE-DEPENDENT DIOXYGENASE ALKB HOMOLOG 3"/>
    <property type="match status" value="1"/>
</dbReference>
<evidence type="ECO:0000313" key="3">
    <source>
        <dbReference type="EMBL" id="VEU36835.1"/>
    </source>
</evidence>
<dbReference type="EMBL" id="CAACVS010000105">
    <property type="protein sequence ID" value="VEU36835.1"/>
    <property type="molecule type" value="Genomic_DNA"/>
</dbReference>
<accession>A0A448Z4C4</accession>
<dbReference type="PANTHER" id="PTHR31212:SF4">
    <property type="entry name" value="ALPHA-KETOGLUTARATE-DEPENDENT DIOXYGENASE ALKB HOMOLOG 3"/>
    <property type="match status" value="1"/>
</dbReference>
<proteinExistence type="predicted"/>
<feature type="region of interest" description="Disordered" evidence="1">
    <location>
        <begin position="362"/>
        <end position="387"/>
    </location>
</feature>
<dbReference type="Gene3D" id="2.60.120.590">
    <property type="entry name" value="Alpha-ketoglutarate-dependent dioxygenase AlkB-like"/>
    <property type="match status" value="1"/>
</dbReference>
<dbReference type="Pfam" id="PF13532">
    <property type="entry name" value="2OG-FeII_Oxy_2"/>
    <property type="match status" value="1"/>
</dbReference>
<dbReference type="InterPro" id="IPR027450">
    <property type="entry name" value="AlkB-like"/>
</dbReference>
<dbReference type="AlphaFoldDB" id="A0A448Z4C4"/>
<evidence type="ECO:0000313" key="4">
    <source>
        <dbReference type="Proteomes" id="UP000291116"/>
    </source>
</evidence>
<evidence type="ECO:0000259" key="2">
    <source>
        <dbReference type="PROSITE" id="PS51471"/>
    </source>
</evidence>
<protein>
    <recommendedName>
        <fullName evidence="2">Fe2OG dioxygenase domain-containing protein</fullName>
    </recommendedName>
</protein>
<dbReference type="InterPro" id="IPR037151">
    <property type="entry name" value="AlkB-like_sf"/>
</dbReference>
<keyword evidence="4" id="KW-1185">Reference proteome</keyword>
<dbReference type="InterPro" id="IPR032854">
    <property type="entry name" value="ALKBH3"/>
</dbReference>
<organism evidence="3 4">
    <name type="scientific">Pseudo-nitzschia multistriata</name>
    <dbReference type="NCBI Taxonomy" id="183589"/>
    <lineage>
        <taxon>Eukaryota</taxon>
        <taxon>Sar</taxon>
        <taxon>Stramenopiles</taxon>
        <taxon>Ochrophyta</taxon>
        <taxon>Bacillariophyta</taxon>
        <taxon>Bacillariophyceae</taxon>
        <taxon>Bacillariophycidae</taxon>
        <taxon>Bacillariales</taxon>
        <taxon>Bacillariaceae</taxon>
        <taxon>Pseudo-nitzschia</taxon>
    </lineage>
</organism>
<dbReference type="SUPFAM" id="SSF51197">
    <property type="entry name" value="Clavaminate synthase-like"/>
    <property type="match status" value="1"/>
</dbReference>
<gene>
    <name evidence="3" type="ORF">PSNMU_V1.4_AUG-EV-PASAV3_0036080</name>
</gene>
<sequence>MLLVNKAVAFSETKAKRPRRRPSKPAPSLQVRLQGCFTPASILKDVAVSLTPKNDSSGTLSSVTLVRLSKQLVSLENKRNNSYEDDTKSAGGVFTIYKRDQKLWHKGLTNAVKCLVSSDWEESENSLEAAVEGIKAASVISRLLPKCEDSNADGINHTLWWNPLLKKIVQDDLHLATIIQPHQLSALKWSIDCFRLSTNYEDISIESLPVCLQKAYDDLDLPFLIRPGFLTNISSSSRNDESDFTLSSFVEQVDFKAETIQTTSKRAVVERRQTAWQGDEHVAPFEYSGKSMERVPWSPVVASVRDRLCQETSHYYDGCLLNLYPDGGSGMRYHIDPDQGVYWGFETVVVSIGATRRFGFRSLAGNNNADGPPSKNNISEKGTKSPKPHTFVLMDGDVTEMVRDCQERFQHTVKTAEFKGETAPRVSLVFKKTLAN</sequence>
<dbReference type="OrthoDB" id="545910at2759"/>
<evidence type="ECO:0000256" key="1">
    <source>
        <dbReference type="SAM" id="MobiDB-lite"/>
    </source>
</evidence>
<dbReference type="Proteomes" id="UP000291116">
    <property type="component" value="Unassembled WGS sequence"/>
</dbReference>
<dbReference type="InterPro" id="IPR005123">
    <property type="entry name" value="Oxoglu/Fe-dep_dioxygenase_dom"/>
</dbReference>
<dbReference type="PROSITE" id="PS51471">
    <property type="entry name" value="FE2OG_OXY"/>
    <property type="match status" value="1"/>
</dbReference>
<feature type="domain" description="Fe2OG dioxygenase" evidence="2">
    <location>
        <begin position="315"/>
        <end position="434"/>
    </location>
</feature>
<dbReference type="GO" id="GO:0051213">
    <property type="term" value="F:dioxygenase activity"/>
    <property type="evidence" value="ECO:0007669"/>
    <property type="project" value="InterPro"/>
</dbReference>
<dbReference type="GO" id="GO:0006307">
    <property type="term" value="P:DNA alkylation repair"/>
    <property type="evidence" value="ECO:0007669"/>
    <property type="project" value="InterPro"/>
</dbReference>
<reference evidence="3 4" key="1">
    <citation type="submission" date="2019-01" db="EMBL/GenBank/DDBJ databases">
        <authorList>
            <person name="Ferrante I. M."/>
        </authorList>
    </citation>
    <scope>NUCLEOTIDE SEQUENCE [LARGE SCALE GENOMIC DNA]</scope>
    <source>
        <strain evidence="3 4">B856</strain>
    </source>
</reference>